<proteinExistence type="predicted"/>
<dbReference type="Pfam" id="PF14491">
    <property type="entry name" value="DUF4435"/>
    <property type="match status" value="1"/>
</dbReference>
<feature type="domain" description="DUF4435" evidence="1">
    <location>
        <begin position="12"/>
        <end position="240"/>
    </location>
</feature>
<keyword evidence="3" id="KW-1185">Reference proteome</keyword>
<dbReference type="EMBL" id="JADOBI010000005">
    <property type="protein sequence ID" value="MBF7980477.1"/>
    <property type="molecule type" value="Genomic_DNA"/>
</dbReference>
<evidence type="ECO:0000259" key="1">
    <source>
        <dbReference type="Pfam" id="PF14491"/>
    </source>
</evidence>
<evidence type="ECO:0000313" key="2">
    <source>
        <dbReference type="EMBL" id="MBF7980477.1"/>
    </source>
</evidence>
<protein>
    <submittedName>
        <fullName evidence="2">DUF4435 domain-containing protein</fullName>
    </submittedName>
</protein>
<sequence>MILLFKSALYANKILLVLEGETDISFFNTNAYDERIHFDSPCCGKLEVIKAVNEIRNEGNEKCYGICDADFDNLSGIQYENIYLTDFHDLEMMLIAGGVVDRFIDMFTKHSYIISLNRSEFKDRIKKSILEVCYSIGILKWLNYNNHLLLRFKSMRYADFVTVNNELVEFNLDGYIQHVISRSGRLADGYDFERIKNEYQALLNQNVTLQNANYLNVCNGHDFMYILSMVFQGELSTDRNMNKERVETHMRIGYHRDIFRTTGLYNCIEQALVFHA</sequence>
<evidence type="ECO:0000313" key="3">
    <source>
        <dbReference type="Proteomes" id="UP000636811"/>
    </source>
</evidence>
<organism evidence="2 3">
    <name type="scientific">Rahnella laticis</name>
    <dbReference type="NCBI Taxonomy" id="2787622"/>
    <lineage>
        <taxon>Bacteria</taxon>
        <taxon>Pseudomonadati</taxon>
        <taxon>Pseudomonadota</taxon>
        <taxon>Gammaproteobacteria</taxon>
        <taxon>Enterobacterales</taxon>
        <taxon>Yersiniaceae</taxon>
        <taxon>Rahnella</taxon>
    </lineage>
</organism>
<accession>A0ABS0E5W5</accession>
<reference evidence="2 3" key="1">
    <citation type="submission" date="2020-11" db="EMBL/GenBank/DDBJ databases">
        <title>Taxonomic investigation of Rahnella strains.</title>
        <authorList>
            <person name="Lee S.D."/>
        </authorList>
    </citation>
    <scope>NUCLEOTIDE SEQUENCE [LARGE SCALE GENOMIC DNA]</scope>
    <source>
        <strain evidence="2 3">SAP-17</strain>
    </source>
</reference>
<comment type="caution">
    <text evidence="2">The sequence shown here is derived from an EMBL/GenBank/DDBJ whole genome shotgun (WGS) entry which is preliminary data.</text>
</comment>
<name>A0ABS0E5W5_9GAMM</name>
<dbReference type="InterPro" id="IPR029492">
    <property type="entry name" value="DUF4435"/>
</dbReference>
<dbReference type="Proteomes" id="UP000636811">
    <property type="component" value="Unassembled WGS sequence"/>
</dbReference>
<gene>
    <name evidence="2" type="ORF">IV433_13775</name>
</gene>